<proteinExistence type="predicted"/>
<dbReference type="EMBL" id="JASBNA010000018">
    <property type="protein sequence ID" value="KAK7685967.1"/>
    <property type="molecule type" value="Genomic_DNA"/>
</dbReference>
<dbReference type="AlphaFoldDB" id="A0AAW0G372"/>
<evidence type="ECO:0000256" key="1">
    <source>
        <dbReference type="SAM" id="Phobius"/>
    </source>
</evidence>
<dbReference type="Proteomes" id="UP001385951">
    <property type="component" value="Unassembled WGS sequence"/>
</dbReference>
<protein>
    <submittedName>
        <fullName evidence="2">Uncharacterized protein</fullName>
    </submittedName>
</protein>
<keyword evidence="1" id="KW-0812">Transmembrane</keyword>
<accession>A0AAW0G372</accession>
<gene>
    <name evidence="2" type="ORF">QCA50_010777</name>
</gene>
<organism evidence="2 3">
    <name type="scientific">Cerrena zonata</name>
    <dbReference type="NCBI Taxonomy" id="2478898"/>
    <lineage>
        <taxon>Eukaryota</taxon>
        <taxon>Fungi</taxon>
        <taxon>Dikarya</taxon>
        <taxon>Basidiomycota</taxon>
        <taxon>Agaricomycotina</taxon>
        <taxon>Agaricomycetes</taxon>
        <taxon>Polyporales</taxon>
        <taxon>Cerrenaceae</taxon>
        <taxon>Cerrena</taxon>
    </lineage>
</organism>
<feature type="transmembrane region" description="Helical" evidence="1">
    <location>
        <begin position="69"/>
        <end position="92"/>
    </location>
</feature>
<reference evidence="2 3" key="1">
    <citation type="submission" date="2022-09" db="EMBL/GenBank/DDBJ databases">
        <authorList>
            <person name="Palmer J.M."/>
        </authorList>
    </citation>
    <scope>NUCLEOTIDE SEQUENCE [LARGE SCALE GENOMIC DNA]</scope>
    <source>
        <strain evidence="2 3">DSM 7382</strain>
    </source>
</reference>
<keyword evidence="1" id="KW-1133">Transmembrane helix</keyword>
<evidence type="ECO:0000313" key="2">
    <source>
        <dbReference type="EMBL" id="KAK7685967.1"/>
    </source>
</evidence>
<sequence>MGLYHDPGWHELVATEFLLCYNAAFRAFTPDPPAFRKMMLDTGAVISGSTALYFLLRQPLGWKPDDVDIIAAGAAYEILLAFILTLPGAVVLSDTFDDKREEGQGPYDDAYPYAGLKRLVRVSTAMARFDVIHSSGSVPSNAITHYWGSHVMNAITADSVLCAYPTLTLAYKAMQIRAAVGGDPVTKYRKRGFEVFARGHSTANLAHTHYDSVTCASRDRYFGDDATLIVPIRQPSHSAERTVHKREQNGSTYQVSAWRLGGPACGTAECYLASFSHFEEITVISGKAQRRPLRESFIV</sequence>
<keyword evidence="1" id="KW-0472">Membrane</keyword>
<keyword evidence="3" id="KW-1185">Reference proteome</keyword>
<name>A0AAW0G372_9APHY</name>
<evidence type="ECO:0000313" key="3">
    <source>
        <dbReference type="Proteomes" id="UP001385951"/>
    </source>
</evidence>
<feature type="transmembrane region" description="Helical" evidence="1">
    <location>
        <begin position="38"/>
        <end position="57"/>
    </location>
</feature>
<comment type="caution">
    <text evidence="2">The sequence shown here is derived from an EMBL/GenBank/DDBJ whole genome shotgun (WGS) entry which is preliminary data.</text>
</comment>